<proteinExistence type="predicted"/>
<dbReference type="Gene3D" id="3.50.30.40">
    <property type="entry name" value="Ribonuclease E inhibitor RraA/RraA-like"/>
    <property type="match status" value="1"/>
</dbReference>
<dbReference type="PANTHER" id="PTHR33254">
    <property type="entry name" value="4-HYDROXY-4-METHYL-2-OXOGLUTARATE ALDOLASE 3-RELATED"/>
    <property type="match status" value="1"/>
</dbReference>
<dbReference type="EMBL" id="JAVRRA010009654">
    <property type="protein sequence ID" value="KAK5246284.1"/>
    <property type="molecule type" value="Genomic_DNA"/>
</dbReference>
<keyword evidence="2" id="KW-1185">Reference proteome</keyword>
<gene>
    <name evidence="1" type="ORF">LTR16_007076</name>
</gene>
<evidence type="ECO:0008006" key="3">
    <source>
        <dbReference type="Google" id="ProtNLM"/>
    </source>
</evidence>
<evidence type="ECO:0000313" key="2">
    <source>
        <dbReference type="Proteomes" id="UP001357485"/>
    </source>
</evidence>
<dbReference type="PANTHER" id="PTHR33254:SF4">
    <property type="entry name" value="4-HYDROXY-4-METHYL-2-OXOGLUTARATE ALDOLASE 3-RELATED"/>
    <property type="match status" value="1"/>
</dbReference>
<name>A0ABR0LVL4_9PEZI</name>
<accession>A0ABR0LVL4</accession>
<sequence>MATKIALSKTKGVVVDGRVRDLEELRRLRLPPPPGEDCGAQLPIWARGTSIVGAAAEAKAWAVQVPVVVGEIRGDMVLMDEGSQGIVVIPQDKLEAVKALVPSLREADRKVTEDVAKGVSVKEAMRRHRG</sequence>
<dbReference type="InterPro" id="IPR036704">
    <property type="entry name" value="RraA/RraA-like_sf"/>
</dbReference>
<dbReference type="Proteomes" id="UP001357485">
    <property type="component" value="Unassembled WGS sequence"/>
</dbReference>
<organism evidence="1 2">
    <name type="scientific">Cryomyces antarcticus</name>
    <dbReference type="NCBI Taxonomy" id="329879"/>
    <lineage>
        <taxon>Eukaryota</taxon>
        <taxon>Fungi</taxon>
        <taxon>Dikarya</taxon>
        <taxon>Ascomycota</taxon>
        <taxon>Pezizomycotina</taxon>
        <taxon>Dothideomycetes</taxon>
        <taxon>Dothideomycetes incertae sedis</taxon>
        <taxon>Cryomyces</taxon>
    </lineage>
</organism>
<evidence type="ECO:0000313" key="1">
    <source>
        <dbReference type="EMBL" id="KAK5246284.1"/>
    </source>
</evidence>
<protein>
    <recommendedName>
        <fullName evidence="3">RraA-like protein</fullName>
    </recommendedName>
</protein>
<reference evidence="1 2" key="1">
    <citation type="submission" date="2023-08" db="EMBL/GenBank/DDBJ databases">
        <title>Black Yeasts Isolated from many extreme environments.</title>
        <authorList>
            <person name="Coleine C."/>
            <person name="Stajich J.E."/>
            <person name="Selbmann L."/>
        </authorList>
    </citation>
    <scope>NUCLEOTIDE SEQUENCE [LARGE SCALE GENOMIC DNA]</scope>
    <source>
        <strain evidence="1 2">CCFEE 536</strain>
    </source>
</reference>
<comment type="caution">
    <text evidence="1">The sequence shown here is derived from an EMBL/GenBank/DDBJ whole genome shotgun (WGS) entry which is preliminary data.</text>
</comment>
<dbReference type="SUPFAM" id="SSF89562">
    <property type="entry name" value="RraA-like"/>
    <property type="match status" value="1"/>
</dbReference>